<reference evidence="1" key="1">
    <citation type="submission" date="2023-07" db="EMBL/GenBank/DDBJ databases">
        <title>Comparative genomics of wheat-associated soil bacteria to identify genetic determinants of phenazine resistance.</title>
        <authorList>
            <person name="Mouncey N."/>
        </authorList>
    </citation>
    <scope>NUCLEOTIDE SEQUENCE</scope>
    <source>
        <strain evidence="1">V4I22</strain>
    </source>
</reference>
<gene>
    <name evidence="1" type="ORF">QFZ22_003768</name>
</gene>
<sequence>MTRPKRVLSMRTNGASPVFLASIKRETDSYENFELLTAIFKYLDLTGTFIRINGHRFWLEKRSLSEGFPVLVPCDTASDLECFRDYIRVSREVPEEVTGAFLYALRNIGAVLDTLYAGHGWTPVQAVSWDGFTEAYLERAPVIQDNRGRLLEPWWV</sequence>
<accession>A0AAW8FD84</accession>
<dbReference type="RefSeq" id="WP_306976619.1">
    <property type="nucleotide sequence ID" value="NZ_JAUSZV010000005.1"/>
</dbReference>
<organism evidence="1 2">
    <name type="scientific">Streptomyces canus</name>
    <dbReference type="NCBI Taxonomy" id="58343"/>
    <lineage>
        <taxon>Bacteria</taxon>
        <taxon>Bacillati</taxon>
        <taxon>Actinomycetota</taxon>
        <taxon>Actinomycetes</taxon>
        <taxon>Kitasatosporales</taxon>
        <taxon>Streptomycetaceae</taxon>
        <taxon>Streptomyces</taxon>
        <taxon>Streptomyces aurantiacus group</taxon>
    </lineage>
</organism>
<name>A0AAW8FD84_9ACTN</name>
<protein>
    <submittedName>
        <fullName evidence="1">Uncharacterized protein</fullName>
    </submittedName>
</protein>
<dbReference type="Proteomes" id="UP001234216">
    <property type="component" value="Unassembled WGS sequence"/>
</dbReference>
<evidence type="ECO:0000313" key="1">
    <source>
        <dbReference type="EMBL" id="MDQ0907783.1"/>
    </source>
</evidence>
<evidence type="ECO:0000313" key="2">
    <source>
        <dbReference type="Proteomes" id="UP001234216"/>
    </source>
</evidence>
<dbReference type="AlphaFoldDB" id="A0AAW8FD84"/>
<proteinExistence type="predicted"/>
<comment type="caution">
    <text evidence="1">The sequence shown here is derived from an EMBL/GenBank/DDBJ whole genome shotgun (WGS) entry which is preliminary data.</text>
</comment>
<dbReference type="EMBL" id="JAUSZV010000005">
    <property type="protein sequence ID" value="MDQ0907783.1"/>
    <property type="molecule type" value="Genomic_DNA"/>
</dbReference>